<feature type="transmembrane region" description="Helical" evidence="1">
    <location>
        <begin position="213"/>
        <end position="233"/>
    </location>
</feature>
<comment type="caution">
    <text evidence="2">The sequence shown here is derived from an EMBL/GenBank/DDBJ whole genome shotgun (WGS) entry which is preliminary data.</text>
</comment>
<feature type="transmembrane region" description="Helical" evidence="1">
    <location>
        <begin position="146"/>
        <end position="165"/>
    </location>
</feature>
<keyword evidence="1" id="KW-1133">Transmembrane helix</keyword>
<accession>A0A1R1AWQ8</accession>
<keyword evidence="1" id="KW-0812">Transmembrane</keyword>
<dbReference type="EMBL" id="MRTF01000008">
    <property type="protein sequence ID" value="OME90077.1"/>
    <property type="molecule type" value="Genomic_DNA"/>
</dbReference>
<feature type="transmembrane region" description="Helical" evidence="1">
    <location>
        <begin position="105"/>
        <end position="134"/>
    </location>
</feature>
<feature type="transmembrane region" description="Helical" evidence="1">
    <location>
        <begin position="83"/>
        <end position="99"/>
    </location>
</feature>
<gene>
    <name evidence="2" type="ORF">BK123_22505</name>
</gene>
<dbReference type="AlphaFoldDB" id="A0A1R1AWQ8"/>
<evidence type="ECO:0008006" key="4">
    <source>
        <dbReference type="Google" id="ProtNLM"/>
    </source>
</evidence>
<name>A0A1R1AWQ8_PAELA</name>
<proteinExistence type="predicted"/>
<keyword evidence="1" id="KW-0472">Membrane</keyword>
<evidence type="ECO:0000313" key="3">
    <source>
        <dbReference type="Proteomes" id="UP000187074"/>
    </source>
</evidence>
<dbReference type="OrthoDB" id="2706144at2"/>
<dbReference type="STRING" id="1401.BK123_22505"/>
<reference evidence="2 3" key="1">
    <citation type="submission" date="2016-11" db="EMBL/GenBank/DDBJ databases">
        <title>Paenibacillus species isolates.</title>
        <authorList>
            <person name="Beno S.M."/>
        </authorList>
    </citation>
    <scope>NUCLEOTIDE SEQUENCE [LARGE SCALE GENOMIC DNA]</scope>
    <source>
        <strain evidence="2 3">FSL F4-0100</strain>
    </source>
</reference>
<evidence type="ECO:0000256" key="1">
    <source>
        <dbReference type="SAM" id="Phobius"/>
    </source>
</evidence>
<feature type="transmembrane region" description="Helical" evidence="1">
    <location>
        <begin position="57"/>
        <end position="76"/>
    </location>
</feature>
<evidence type="ECO:0000313" key="2">
    <source>
        <dbReference type="EMBL" id="OME90077.1"/>
    </source>
</evidence>
<dbReference type="Pfam" id="PF04307">
    <property type="entry name" value="YdjM"/>
    <property type="match status" value="1"/>
</dbReference>
<dbReference type="RefSeq" id="WP_076324612.1">
    <property type="nucleotide sequence ID" value="NZ_JBCMXI010000020.1"/>
</dbReference>
<dbReference type="InterPro" id="IPR007404">
    <property type="entry name" value="YdjM-like"/>
</dbReference>
<organism evidence="2 3">
    <name type="scientific">Paenibacillus lautus</name>
    <name type="common">Bacillus lautus</name>
    <dbReference type="NCBI Taxonomy" id="1401"/>
    <lineage>
        <taxon>Bacteria</taxon>
        <taxon>Bacillati</taxon>
        <taxon>Bacillota</taxon>
        <taxon>Bacilli</taxon>
        <taxon>Bacillales</taxon>
        <taxon>Paenibacillaceae</taxon>
        <taxon>Paenibacillus</taxon>
    </lineage>
</organism>
<sequence length="237" mass="25409">MMGRAHLIISTGVTLSVMGMSEVPVTLPAAAVALVSALLPDIDEPNSLLVRKAIPSGLLRILQLAMIGAAIFVVFYGKEYAPWNIALAGLIGVVSYLPSRTLRHIVMFLIGLGLISFGQGFSPWNTIAGSVLIAGSLVTHRGLTHTVYAAAGWTGLLYFASQGKIGGESLWFAGGLSYSIHLLADALTNRGIRPLPPFKWRIKLKIMSTGSKWGRTVENVCIVLTLVLVWYVFMASS</sequence>
<protein>
    <recommendedName>
        <fullName evidence="4">Metal-dependent hydrolase</fullName>
    </recommendedName>
</protein>
<dbReference type="Proteomes" id="UP000187074">
    <property type="component" value="Unassembled WGS sequence"/>
</dbReference>